<dbReference type="SMART" id="SM00343">
    <property type="entry name" value="ZnF_C2HC"/>
    <property type="match status" value="6"/>
</dbReference>
<dbReference type="AlphaFoldDB" id="A0A6I9QZD4"/>
<keyword evidence="1" id="KW-0479">Metal-binding</keyword>
<evidence type="ECO:0000259" key="3">
    <source>
        <dbReference type="PROSITE" id="PS50158"/>
    </source>
</evidence>
<organism evidence="4 5">
    <name type="scientific">Elaeis guineensis var. tenera</name>
    <name type="common">Oil palm</name>
    <dbReference type="NCBI Taxonomy" id="51953"/>
    <lineage>
        <taxon>Eukaryota</taxon>
        <taxon>Viridiplantae</taxon>
        <taxon>Streptophyta</taxon>
        <taxon>Embryophyta</taxon>
        <taxon>Tracheophyta</taxon>
        <taxon>Spermatophyta</taxon>
        <taxon>Magnoliopsida</taxon>
        <taxon>Liliopsida</taxon>
        <taxon>Arecaceae</taxon>
        <taxon>Arecoideae</taxon>
        <taxon>Cocoseae</taxon>
        <taxon>Elaeidinae</taxon>
        <taxon>Elaeis</taxon>
    </lineage>
</organism>
<dbReference type="InterPro" id="IPR001878">
    <property type="entry name" value="Znf_CCHC"/>
</dbReference>
<accession>A0A6I9QZD4</accession>
<dbReference type="PANTHER" id="PTHR46978">
    <property type="entry name" value="ZINC KNUCKLE (CCHC-TYPE) FAMILY PROTEIN"/>
    <property type="match status" value="1"/>
</dbReference>
<feature type="compositionally biased region" description="Low complexity" evidence="2">
    <location>
        <begin position="89"/>
        <end position="98"/>
    </location>
</feature>
<dbReference type="GO" id="GO:0008270">
    <property type="term" value="F:zinc ion binding"/>
    <property type="evidence" value="ECO:0007669"/>
    <property type="project" value="UniProtKB-KW"/>
</dbReference>
<dbReference type="InParanoid" id="A0A6I9QZD4"/>
<keyword evidence="1" id="KW-0862">Zinc</keyword>
<evidence type="ECO:0000256" key="2">
    <source>
        <dbReference type="SAM" id="MobiDB-lite"/>
    </source>
</evidence>
<feature type="domain" description="CCHC-type" evidence="3">
    <location>
        <begin position="216"/>
        <end position="231"/>
    </location>
</feature>
<dbReference type="Gene3D" id="4.10.60.10">
    <property type="entry name" value="Zinc finger, CCHC-type"/>
    <property type="match status" value="3"/>
</dbReference>
<gene>
    <name evidence="5" type="primary">LOC105042396</name>
</gene>
<dbReference type="PANTHER" id="PTHR46978:SF1">
    <property type="entry name" value="ZINC KNUCKLE (CCHC-TYPE) FAMILY PROTEIN"/>
    <property type="match status" value="1"/>
</dbReference>
<feature type="compositionally biased region" description="Basic and acidic residues" evidence="2">
    <location>
        <begin position="1"/>
        <end position="12"/>
    </location>
</feature>
<feature type="domain" description="CCHC-type" evidence="3">
    <location>
        <begin position="175"/>
        <end position="188"/>
    </location>
</feature>
<dbReference type="PROSITE" id="PS50158">
    <property type="entry name" value="ZF_CCHC"/>
    <property type="match status" value="4"/>
</dbReference>
<dbReference type="InterPro" id="IPR036875">
    <property type="entry name" value="Znf_CCHC_sf"/>
</dbReference>
<protein>
    <submittedName>
        <fullName evidence="5">Zinc finger CCHC domain-containing protein 7</fullName>
    </submittedName>
</protein>
<feature type="region of interest" description="Disordered" evidence="2">
    <location>
        <begin position="76"/>
        <end position="133"/>
    </location>
</feature>
<feature type="region of interest" description="Disordered" evidence="2">
    <location>
        <begin position="366"/>
        <end position="484"/>
    </location>
</feature>
<evidence type="ECO:0000313" key="4">
    <source>
        <dbReference type="Proteomes" id="UP000504607"/>
    </source>
</evidence>
<keyword evidence="4" id="KW-1185">Reference proteome</keyword>
<dbReference type="RefSeq" id="XP_073109618.1">
    <property type="nucleotide sequence ID" value="XM_073253517.1"/>
</dbReference>
<keyword evidence="1" id="KW-0863">Zinc-finger</keyword>
<dbReference type="Pfam" id="PF00098">
    <property type="entry name" value="zf-CCHC"/>
    <property type="match status" value="3"/>
</dbReference>
<dbReference type="RefSeq" id="XP_010917883.1">
    <property type="nucleotide sequence ID" value="XM_010919581.3"/>
</dbReference>
<feature type="domain" description="CCHC-type" evidence="3">
    <location>
        <begin position="197"/>
        <end position="212"/>
    </location>
</feature>
<feature type="compositionally biased region" description="Basic residues" evidence="2">
    <location>
        <begin position="104"/>
        <end position="114"/>
    </location>
</feature>
<feature type="compositionally biased region" description="Polar residues" evidence="2">
    <location>
        <begin position="415"/>
        <end position="426"/>
    </location>
</feature>
<dbReference type="Proteomes" id="UP000504607">
    <property type="component" value="Chromosome 3"/>
</dbReference>
<evidence type="ECO:0000313" key="5">
    <source>
        <dbReference type="RefSeq" id="XP_010917883.1"/>
    </source>
</evidence>
<evidence type="ECO:0000256" key="1">
    <source>
        <dbReference type="PROSITE-ProRule" id="PRU00047"/>
    </source>
</evidence>
<dbReference type="GO" id="GO:0003676">
    <property type="term" value="F:nucleic acid binding"/>
    <property type="evidence" value="ECO:0007669"/>
    <property type="project" value="InterPro"/>
</dbReference>
<sequence length="484" mass="53273">MGRRWVDKGKAESEEDDHEAAKAVIFISSSDEEEANEDLSLAIVARAREREANRKRAEEEGLPPVAAAAPALVIDLSSSPSVDQEPAPSGGEAAVEASVEGEKKKKRRRKKRKKNEAEEIETPQVVDPAKEEEEPLGSADLVVAEVNETSDNVVLRKLLRGPRYFDPGDSNWETCFNCGQEGHVAANCTMEKRRKPCFVCGMFGHNGKQCTQAQDCFVCKRRGHFAKDCPEKHKRISHESKICLRCGDIGHDMISCRNDYSPGDLKEIQCYICKKYGHLCCVDFTDNGPREVSCYNCAQLGHTGLGCARPRGETGAAASPTLCYKCGEEGHFARGCTKISMSARRMGESTPTRKVAKENKDFLGTRSAPHGFANLRKKKSLLDEERKNMSAGRSRIKGGWIVDDPGDLPRKKSKSNGWASSRTPVKNSHKNYPLGSGGQYSSSQSSKKHKSFMGTPSPHVSRGNYQHGFSASRFGNSHGRFGRS</sequence>
<dbReference type="OrthoDB" id="427960at2759"/>
<feature type="region of interest" description="Disordered" evidence="2">
    <location>
        <begin position="1"/>
        <end position="20"/>
    </location>
</feature>
<dbReference type="GeneID" id="105042396"/>
<proteinExistence type="predicted"/>
<reference evidence="5" key="1">
    <citation type="submission" date="2025-08" db="UniProtKB">
        <authorList>
            <consortium name="RefSeq"/>
        </authorList>
    </citation>
    <scope>IDENTIFICATION</scope>
</reference>
<feature type="domain" description="CCHC-type" evidence="3">
    <location>
        <begin position="323"/>
        <end position="338"/>
    </location>
</feature>
<name>A0A6I9QZD4_ELAGV</name>
<dbReference type="SUPFAM" id="SSF57756">
    <property type="entry name" value="Retrovirus zinc finger-like domains"/>
    <property type="match status" value="3"/>
</dbReference>
<feature type="compositionally biased region" description="Polar residues" evidence="2">
    <location>
        <begin position="463"/>
        <end position="475"/>
    </location>
</feature>